<feature type="chain" id="PRO_5007580914" description="Mmc protein" evidence="2">
    <location>
        <begin position="18"/>
        <end position="182"/>
    </location>
</feature>
<dbReference type="STRING" id="98403.A0A151GTG2"/>
<dbReference type="GeneID" id="63714194"/>
<feature type="region of interest" description="Disordered" evidence="1">
    <location>
        <begin position="61"/>
        <end position="82"/>
    </location>
</feature>
<gene>
    <name evidence="3" type="ORF">DCS_01551</name>
</gene>
<dbReference type="EMBL" id="LAYC01000001">
    <property type="protein sequence ID" value="KYK60414.1"/>
    <property type="molecule type" value="Genomic_DNA"/>
</dbReference>
<proteinExistence type="predicted"/>
<protein>
    <recommendedName>
        <fullName evidence="5">Mmc protein</fullName>
    </recommendedName>
</protein>
<dbReference type="RefSeq" id="XP_040659766.1">
    <property type="nucleotide sequence ID" value="XM_040798883.1"/>
</dbReference>
<evidence type="ECO:0000256" key="2">
    <source>
        <dbReference type="SAM" id="SignalP"/>
    </source>
</evidence>
<reference evidence="3 4" key="1">
    <citation type="journal article" date="2016" name="Sci. Rep.">
        <title>Insights into Adaptations to a Near-Obligate Nematode Endoparasitic Lifestyle from the Finished Genome of Drechmeria coniospora.</title>
        <authorList>
            <person name="Zhang L."/>
            <person name="Zhou Z."/>
            <person name="Guo Q."/>
            <person name="Fokkens L."/>
            <person name="Miskei M."/>
            <person name="Pocsi I."/>
            <person name="Zhang W."/>
            <person name="Chen M."/>
            <person name="Wang L."/>
            <person name="Sun Y."/>
            <person name="Donzelli B.G."/>
            <person name="Gibson D.M."/>
            <person name="Nelson D.R."/>
            <person name="Luo J.G."/>
            <person name="Rep M."/>
            <person name="Liu H."/>
            <person name="Yang S."/>
            <person name="Wang J."/>
            <person name="Krasnoff S.B."/>
            <person name="Xu Y."/>
            <person name="Molnar I."/>
            <person name="Lin M."/>
        </authorList>
    </citation>
    <scope>NUCLEOTIDE SEQUENCE [LARGE SCALE GENOMIC DNA]</scope>
    <source>
        <strain evidence="3 4">ARSEF 6962</strain>
    </source>
</reference>
<evidence type="ECO:0000313" key="3">
    <source>
        <dbReference type="EMBL" id="KYK60414.1"/>
    </source>
</evidence>
<evidence type="ECO:0000313" key="4">
    <source>
        <dbReference type="Proteomes" id="UP000076580"/>
    </source>
</evidence>
<dbReference type="AlphaFoldDB" id="A0A151GTG2"/>
<name>A0A151GTG2_DRECN</name>
<organism evidence="3 4">
    <name type="scientific">Drechmeria coniospora</name>
    <name type="common">Nematophagous fungus</name>
    <name type="synonym">Meria coniospora</name>
    <dbReference type="NCBI Taxonomy" id="98403"/>
    <lineage>
        <taxon>Eukaryota</taxon>
        <taxon>Fungi</taxon>
        <taxon>Dikarya</taxon>
        <taxon>Ascomycota</taxon>
        <taxon>Pezizomycotina</taxon>
        <taxon>Sordariomycetes</taxon>
        <taxon>Hypocreomycetidae</taxon>
        <taxon>Hypocreales</taxon>
        <taxon>Ophiocordycipitaceae</taxon>
        <taxon>Drechmeria</taxon>
    </lineage>
</organism>
<keyword evidence="4" id="KW-1185">Reference proteome</keyword>
<feature type="signal peptide" evidence="2">
    <location>
        <begin position="1"/>
        <end position="17"/>
    </location>
</feature>
<dbReference type="InParanoid" id="A0A151GTG2"/>
<accession>A0A151GTG2</accession>
<dbReference type="Proteomes" id="UP000076580">
    <property type="component" value="Chromosome 01"/>
</dbReference>
<comment type="caution">
    <text evidence="3">The sequence shown here is derived from an EMBL/GenBank/DDBJ whole genome shotgun (WGS) entry which is preliminary data.</text>
</comment>
<evidence type="ECO:0008006" key="5">
    <source>
        <dbReference type="Google" id="ProtNLM"/>
    </source>
</evidence>
<evidence type="ECO:0000256" key="1">
    <source>
        <dbReference type="SAM" id="MobiDB-lite"/>
    </source>
</evidence>
<sequence length="182" mass="18685">MKFTAAAVLAAAAGATAHYASNVTYVTEVVNSYVTYCPSPTILVHGSKTYHVSTVRLVYPPPSRPAPESRRPAVISRPWPSLPREPKLTEKLQPGTVTITDCPCTISKPVIPTTAVVCHNCAPGYKNVTVPAKPTVVPTPVGTGSPIPPKEPAPIATAGAAKAVALTGAGLAGIVGLAAFIL</sequence>
<keyword evidence="2" id="KW-0732">Signal</keyword>